<evidence type="ECO:0008006" key="3">
    <source>
        <dbReference type="Google" id="ProtNLM"/>
    </source>
</evidence>
<evidence type="ECO:0000313" key="2">
    <source>
        <dbReference type="Proteomes" id="UP000253410"/>
    </source>
</evidence>
<sequence length="326" mass="37015">MVTKKNAKTAVLPDELANILHDLLRDAEGLRESDVQLAANTTAAAWALVPEPKFDNKYTYLVLSNHIPYLLSAGRLHEAHNLAGQWAADVEGGGEPVRETKPYVLLGASLLYLQKTAQAKTIFRMARRYGVRMHEFQGMPRFYRTIADGKLNDEVVIQQYFQQEVIQAERTRHAATSAEITTDITRQIETLNTKGQEAYDERNYAKAARIWIQALDLIPPPQEYFSDSGWLNTAIGDACFMLKKYQEALQYLLAAKSNIVENGSLNAFTMLRLGQIMLETGEEHEAREYLMRAYLLGGTKIFEKEDVRYFELVKHQLELKSQSTGH</sequence>
<dbReference type="Proteomes" id="UP000253410">
    <property type="component" value="Unassembled WGS sequence"/>
</dbReference>
<reference evidence="1 2" key="1">
    <citation type="submission" date="2018-05" db="EMBL/GenBank/DDBJ databases">
        <title>Chitinophaga sp. K3CV102501T nov., isolated from isolated from a monsoon evergreen broad-leaved forest soil.</title>
        <authorList>
            <person name="Lv Y."/>
        </authorList>
    </citation>
    <scope>NUCLEOTIDE SEQUENCE [LARGE SCALE GENOMIC DNA]</scope>
    <source>
        <strain evidence="1 2">GDMCC 1.1325</strain>
    </source>
</reference>
<dbReference type="SUPFAM" id="SSF48452">
    <property type="entry name" value="TPR-like"/>
    <property type="match status" value="1"/>
</dbReference>
<dbReference type="EMBL" id="QFFJ01000002">
    <property type="protein sequence ID" value="RBL90204.1"/>
    <property type="molecule type" value="Genomic_DNA"/>
</dbReference>
<accession>A0A365XWY1</accession>
<gene>
    <name evidence="1" type="ORF">DF182_27445</name>
</gene>
<name>A0A365XWY1_9BACT</name>
<dbReference type="InterPro" id="IPR011990">
    <property type="entry name" value="TPR-like_helical_dom_sf"/>
</dbReference>
<evidence type="ECO:0000313" key="1">
    <source>
        <dbReference type="EMBL" id="RBL90204.1"/>
    </source>
</evidence>
<protein>
    <recommendedName>
        <fullName evidence="3">MalT-like TPR region domain-containing protein</fullName>
    </recommendedName>
</protein>
<keyword evidence="2" id="KW-1185">Reference proteome</keyword>
<dbReference type="RefSeq" id="WP_113618955.1">
    <property type="nucleotide sequence ID" value="NZ_QFFJ01000002.1"/>
</dbReference>
<dbReference type="OrthoDB" id="1551390at2"/>
<dbReference type="Gene3D" id="1.25.40.10">
    <property type="entry name" value="Tetratricopeptide repeat domain"/>
    <property type="match status" value="1"/>
</dbReference>
<comment type="caution">
    <text evidence="1">The sequence shown here is derived from an EMBL/GenBank/DDBJ whole genome shotgun (WGS) entry which is preliminary data.</text>
</comment>
<proteinExistence type="predicted"/>
<organism evidence="1 2">
    <name type="scientific">Chitinophaga flava</name>
    <dbReference type="NCBI Taxonomy" id="2259036"/>
    <lineage>
        <taxon>Bacteria</taxon>
        <taxon>Pseudomonadati</taxon>
        <taxon>Bacteroidota</taxon>
        <taxon>Chitinophagia</taxon>
        <taxon>Chitinophagales</taxon>
        <taxon>Chitinophagaceae</taxon>
        <taxon>Chitinophaga</taxon>
    </lineage>
</organism>
<dbReference type="AlphaFoldDB" id="A0A365XWY1"/>